<evidence type="ECO:0000313" key="2">
    <source>
        <dbReference type="EMBL" id="GEP53702.1"/>
    </source>
</evidence>
<evidence type="ECO:0000313" key="3">
    <source>
        <dbReference type="Proteomes" id="UP000321058"/>
    </source>
</evidence>
<dbReference type="Proteomes" id="UP000321058">
    <property type="component" value="Unassembled WGS sequence"/>
</dbReference>
<evidence type="ECO:0000256" key="1">
    <source>
        <dbReference type="SAM" id="MobiDB-lite"/>
    </source>
</evidence>
<accession>A0A512N3Z7</accession>
<dbReference type="AlphaFoldDB" id="A0A512N3Z7"/>
<comment type="caution">
    <text evidence="2">The sequence shown here is derived from an EMBL/GenBank/DDBJ whole genome shotgun (WGS) entry which is preliminary data.</text>
</comment>
<dbReference type="OrthoDB" id="7058542at2"/>
<name>A0A512N3Z7_9HYPH</name>
<sequence length="148" mass="16147">MTQPLSAVEIDDLRAFAGMMIPASPAYGVPGADDPTIFTDILANLGRDRDDVAAALRRLKELAGGMTFAGLPAERRQAVGETLRAEGGLPLAALTRVILLCYYRDDRVMGSLGQEPRPPFPKGHTVEQGDWSLLDPVKKRPPLWRRVP</sequence>
<dbReference type="EMBL" id="BKAJ01000016">
    <property type="protein sequence ID" value="GEP53702.1"/>
    <property type="molecule type" value="Genomic_DNA"/>
</dbReference>
<gene>
    <name evidence="2" type="ORF">RSO01_08680</name>
</gene>
<organism evidence="2 3">
    <name type="scientific">Reyranella soli</name>
    <dbReference type="NCBI Taxonomy" id="1230389"/>
    <lineage>
        <taxon>Bacteria</taxon>
        <taxon>Pseudomonadati</taxon>
        <taxon>Pseudomonadota</taxon>
        <taxon>Alphaproteobacteria</taxon>
        <taxon>Hyphomicrobiales</taxon>
        <taxon>Reyranellaceae</taxon>
        <taxon>Reyranella</taxon>
    </lineage>
</organism>
<reference evidence="2 3" key="1">
    <citation type="submission" date="2019-07" db="EMBL/GenBank/DDBJ databases">
        <title>Whole genome shotgun sequence of Reyranella soli NBRC 108950.</title>
        <authorList>
            <person name="Hosoyama A."/>
            <person name="Uohara A."/>
            <person name="Ohji S."/>
            <person name="Ichikawa N."/>
        </authorList>
    </citation>
    <scope>NUCLEOTIDE SEQUENCE [LARGE SCALE GENOMIC DNA]</scope>
    <source>
        <strain evidence="2 3">NBRC 108950</strain>
    </source>
</reference>
<protein>
    <recommendedName>
        <fullName evidence="4">Gluconate 2-dehydrogenase subunit 3 family protein</fullName>
    </recommendedName>
</protein>
<dbReference type="RefSeq" id="WP_147146597.1">
    <property type="nucleotide sequence ID" value="NZ_BKAJ01000016.1"/>
</dbReference>
<evidence type="ECO:0008006" key="4">
    <source>
        <dbReference type="Google" id="ProtNLM"/>
    </source>
</evidence>
<proteinExistence type="predicted"/>
<keyword evidence="3" id="KW-1185">Reference proteome</keyword>
<feature type="region of interest" description="Disordered" evidence="1">
    <location>
        <begin position="113"/>
        <end position="132"/>
    </location>
</feature>